<evidence type="ECO:0000259" key="3">
    <source>
        <dbReference type="PROSITE" id="PS51371"/>
    </source>
</evidence>
<dbReference type="GeneID" id="78295519"/>
<dbReference type="PROSITE" id="PS51371">
    <property type="entry name" value="CBS"/>
    <property type="match status" value="2"/>
</dbReference>
<dbReference type="SUPFAM" id="SSF54631">
    <property type="entry name" value="CBS-domain pair"/>
    <property type="match status" value="1"/>
</dbReference>
<dbReference type="EMBL" id="QEKH01000015">
    <property type="protein sequence ID" value="PVY41010.1"/>
    <property type="molecule type" value="Genomic_DNA"/>
</dbReference>
<dbReference type="Proteomes" id="UP000245959">
    <property type="component" value="Unassembled WGS sequence"/>
</dbReference>
<protein>
    <submittedName>
        <fullName evidence="5">Mannitol/fructose-specific phosphotransferase system IIA component (Ntr-type)</fullName>
    </submittedName>
    <submittedName>
        <fullName evidence="4">PTS transporter subunit EIIA</fullName>
    </submittedName>
</protein>
<dbReference type="InterPro" id="IPR002178">
    <property type="entry name" value="PTS_EIIA_type-2_dom"/>
</dbReference>
<evidence type="ECO:0000313" key="7">
    <source>
        <dbReference type="Proteomes" id="UP000576225"/>
    </source>
</evidence>
<dbReference type="InterPro" id="IPR046342">
    <property type="entry name" value="CBS_dom_sf"/>
</dbReference>
<dbReference type="EMBL" id="JABAEW010000007">
    <property type="protein sequence ID" value="NMD86032.1"/>
    <property type="molecule type" value="Genomic_DNA"/>
</dbReference>
<sequence length="306" mass="33664">MNTVVQYPASITILPDLTASGCDELLKRLSEVAVKDAHAAKCGVPAEKIFELIKAREEQSSTAVGGGLMLPHIRLAGLEQLVVVFGRFAEPFAGCETPDEIPLDIACLLLVPEENPVEGLRFMADLGGCIRTPAKRTRLFAAQDADELREVLAEQRTQTHTLVAADIMIPARVFATPGMQLKEATRLMAESHQEIIPVLDGKKLVGELSSVELFKLGIPDFFSQLKSVGFIRYFDPFEKYFAVEAASRVEDVMNRELPSFHPDATLIEVVFAISVLKQPVIYVTNHKQELQGVISQAQLLGRIINL</sequence>
<reference evidence="4 7" key="2">
    <citation type="submission" date="2020-04" db="EMBL/GenBank/DDBJ databases">
        <authorList>
            <person name="Hitch T.C.A."/>
            <person name="Wylensek D."/>
            <person name="Clavel T."/>
        </authorList>
    </citation>
    <scope>NUCLEOTIDE SEQUENCE [LARGE SCALE GENOMIC DNA]</scope>
    <source>
        <strain evidence="4 7">COR2-253-APC-1A</strain>
    </source>
</reference>
<dbReference type="PROSITE" id="PS51094">
    <property type="entry name" value="PTS_EIIA_TYPE_2"/>
    <property type="match status" value="1"/>
</dbReference>
<gene>
    <name evidence="5" type="ORF">C8D82_11561</name>
    <name evidence="4" type="ORF">HF882_05485</name>
</gene>
<dbReference type="Gene3D" id="3.40.930.10">
    <property type="entry name" value="Mannitol-specific EII, Chain A"/>
    <property type="match status" value="1"/>
</dbReference>
<dbReference type="AlphaFoldDB" id="A0A2U1AX68"/>
<dbReference type="Pfam" id="PF00571">
    <property type="entry name" value="CBS"/>
    <property type="match status" value="2"/>
</dbReference>
<dbReference type="PANTHER" id="PTHR47738:SF1">
    <property type="entry name" value="NITROGEN REGULATORY PROTEIN"/>
    <property type="match status" value="1"/>
</dbReference>
<feature type="domain" description="PTS EIIA type-2" evidence="2">
    <location>
        <begin position="6"/>
        <end position="155"/>
    </location>
</feature>
<proteinExistence type="predicted"/>
<feature type="domain" description="CBS" evidence="3">
    <location>
        <begin position="253"/>
        <end position="306"/>
    </location>
</feature>
<accession>A0A2U1AX68</accession>
<evidence type="ECO:0000313" key="6">
    <source>
        <dbReference type="Proteomes" id="UP000245959"/>
    </source>
</evidence>
<dbReference type="RefSeq" id="WP_165832998.1">
    <property type="nucleotide sequence ID" value="NZ_CAJKCJ010000066.1"/>
</dbReference>
<evidence type="ECO:0000313" key="4">
    <source>
        <dbReference type="EMBL" id="NMD86032.1"/>
    </source>
</evidence>
<evidence type="ECO:0000256" key="1">
    <source>
        <dbReference type="PROSITE-ProRule" id="PRU00703"/>
    </source>
</evidence>
<keyword evidence="1" id="KW-0129">CBS domain</keyword>
<keyword evidence="5" id="KW-0808">Transferase</keyword>
<dbReference type="InterPro" id="IPR051541">
    <property type="entry name" value="PTS_SugarTrans_NitroReg"/>
</dbReference>
<dbReference type="GO" id="GO:0030295">
    <property type="term" value="F:protein kinase activator activity"/>
    <property type="evidence" value="ECO:0007669"/>
    <property type="project" value="TreeGrafter"/>
</dbReference>
<dbReference type="InterPro" id="IPR016152">
    <property type="entry name" value="PTrfase/Anion_transptr"/>
</dbReference>
<evidence type="ECO:0000259" key="2">
    <source>
        <dbReference type="PROSITE" id="PS51094"/>
    </source>
</evidence>
<dbReference type="InterPro" id="IPR000644">
    <property type="entry name" value="CBS_dom"/>
</dbReference>
<dbReference type="Pfam" id="PF00359">
    <property type="entry name" value="PTS_EIIA_2"/>
    <property type="match status" value="1"/>
</dbReference>
<evidence type="ECO:0000313" key="5">
    <source>
        <dbReference type="EMBL" id="PVY41010.1"/>
    </source>
</evidence>
<keyword evidence="6" id="KW-1185">Reference proteome</keyword>
<reference evidence="5 6" key="1">
    <citation type="submission" date="2018-04" db="EMBL/GenBank/DDBJ databases">
        <title>Genomic Encyclopedia of Type Strains, Phase IV (KMG-IV): sequencing the most valuable type-strain genomes for metagenomic binning, comparative biology and taxonomic classification.</title>
        <authorList>
            <person name="Goeker M."/>
        </authorList>
    </citation>
    <scope>NUCLEOTIDE SEQUENCE [LARGE SCALE GENOMIC DNA]</scope>
    <source>
        <strain evidence="5 6">DSM 14823</strain>
    </source>
</reference>
<feature type="domain" description="CBS" evidence="3">
    <location>
        <begin position="168"/>
        <end position="227"/>
    </location>
</feature>
<dbReference type="PANTHER" id="PTHR47738">
    <property type="entry name" value="PTS SYSTEM FRUCTOSE-LIKE EIIA COMPONENT-RELATED"/>
    <property type="match status" value="1"/>
</dbReference>
<comment type="caution">
    <text evidence="5">The sequence shown here is derived from an EMBL/GenBank/DDBJ whole genome shotgun (WGS) entry which is preliminary data.</text>
</comment>
<dbReference type="Gene3D" id="3.10.580.10">
    <property type="entry name" value="CBS-domain"/>
    <property type="match status" value="1"/>
</dbReference>
<dbReference type="GO" id="GO:0016740">
    <property type="term" value="F:transferase activity"/>
    <property type="evidence" value="ECO:0007669"/>
    <property type="project" value="UniProtKB-KW"/>
</dbReference>
<name>A0A2U1AX68_9BACT</name>
<dbReference type="CDD" id="cd02205">
    <property type="entry name" value="CBS_pair_SF"/>
    <property type="match status" value="1"/>
</dbReference>
<organism evidence="5 6">
    <name type="scientific">Victivallis vadensis</name>
    <dbReference type="NCBI Taxonomy" id="172901"/>
    <lineage>
        <taxon>Bacteria</taxon>
        <taxon>Pseudomonadati</taxon>
        <taxon>Lentisphaerota</taxon>
        <taxon>Lentisphaeria</taxon>
        <taxon>Victivallales</taxon>
        <taxon>Victivallaceae</taxon>
        <taxon>Victivallis</taxon>
    </lineage>
</organism>
<dbReference type="SUPFAM" id="SSF55804">
    <property type="entry name" value="Phoshotransferase/anion transport protein"/>
    <property type="match status" value="1"/>
</dbReference>
<dbReference type="Proteomes" id="UP000576225">
    <property type="component" value="Unassembled WGS sequence"/>
</dbReference>